<dbReference type="eggNOG" id="KOG3594">
    <property type="taxonomic scope" value="Eukaryota"/>
</dbReference>
<proteinExistence type="predicted"/>
<dbReference type="InterPro" id="IPR020894">
    <property type="entry name" value="Cadherin_CS"/>
</dbReference>
<dbReference type="Pfam" id="PF08758">
    <property type="entry name" value="Cadherin_pro"/>
    <property type="match status" value="1"/>
</dbReference>
<dbReference type="Pfam" id="PF00028">
    <property type="entry name" value="Cadherin"/>
    <property type="match status" value="1"/>
</dbReference>
<dbReference type="GO" id="GO:0044331">
    <property type="term" value="P:cell-cell adhesion mediated by cadherin"/>
    <property type="evidence" value="ECO:0007669"/>
    <property type="project" value="TreeGrafter"/>
</dbReference>
<keyword evidence="9" id="KW-0325">Glycoprotein</keyword>
<dbReference type="InterPro" id="IPR039808">
    <property type="entry name" value="Cadherin"/>
</dbReference>
<dbReference type="STRING" id="13735.ENSPSIP00000018852"/>
<evidence type="ECO:0000256" key="3">
    <source>
        <dbReference type="ARBA" id="ARBA00022723"/>
    </source>
</evidence>
<dbReference type="GO" id="GO:0005737">
    <property type="term" value="C:cytoplasm"/>
    <property type="evidence" value="ECO:0007669"/>
    <property type="project" value="TreeGrafter"/>
</dbReference>
<reference evidence="14" key="1">
    <citation type="submission" date="2011-10" db="EMBL/GenBank/DDBJ databases">
        <authorList>
            <consortium name="Soft-shell Turtle Genome Consortium"/>
        </authorList>
    </citation>
    <scope>NUCLEOTIDE SEQUENCE [LARGE SCALE GENOMIC DNA]</scope>
    <source>
        <strain evidence="14">Daiwa-1</strain>
    </source>
</reference>
<evidence type="ECO:0000256" key="1">
    <source>
        <dbReference type="ARBA" id="ARBA00004236"/>
    </source>
</evidence>
<keyword evidence="14" id="KW-1185">Reference proteome</keyword>
<evidence type="ECO:0000256" key="6">
    <source>
        <dbReference type="ARBA" id="ARBA00022837"/>
    </source>
</evidence>
<dbReference type="EMBL" id="AGCU01080130">
    <property type="status" value="NOT_ANNOTATED_CDS"/>
    <property type="molecule type" value="Genomic_DNA"/>
</dbReference>
<dbReference type="PROSITE" id="PS50268">
    <property type="entry name" value="CADHERIN_2"/>
    <property type="match status" value="1"/>
</dbReference>
<dbReference type="PANTHER" id="PTHR24027">
    <property type="entry name" value="CADHERIN-23"/>
    <property type="match status" value="1"/>
</dbReference>
<dbReference type="FunFam" id="2.60.40.60:FF:000011">
    <property type="entry name" value="Cadherin 1"/>
    <property type="match status" value="1"/>
</dbReference>
<dbReference type="GO" id="GO:0043296">
    <property type="term" value="C:apical junction complex"/>
    <property type="evidence" value="ECO:0007669"/>
    <property type="project" value="TreeGrafter"/>
</dbReference>
<feature type="region of interest" description="Disordered" evidence="11">
    <location>
        <begin position="69"/>
        <end position="110"/>
    </location>
</feature>
<dbReference type="GO" id="GO:0016342">
    <property type="term" value="C:catenin complex"/>
    <property type="evidence" value="ECO:0007669"/>
    <property type="project" value="TreeGrafter"/>
</dbReference>
<dbReference type="GO" id="GO:0005509">
    <property type="term" value="F:calcium ion binding"/>
    <property type="evidence" value="ECO:0007669"/>
    <property type="project" value="UniProtKB-UniRule"/>
</dbReference>
<evidence type="ECO:0000256" key="5">
    <source>
        <dbReference type="ARBA" id="ARBA00022737"/>
    </source>
</evidence>
<reference evidence="14" key="2">
    <citation type="journal article" date="2013" name="Nat. Genet.">
        <title>The draft genomes of soft-shell turtle and green sea turtle yield insights into the development and evolution of the turtle-specific body plan.</title>
        <authorList>
            <person name="Wang Z."/>
            <person name="Pascual-Anaya J."/>
            <person name="Zadissa A."/>
            <person name="Li W."/>
            <person name="Niimura Y."/>
            <person name="Huang Z."/>
            <person name="Li C."/>
            <person name="White S."/>
            <person name="Xiong Z."/>
            <person name="Fang D."/>
            <person name="Wang B."/>
            <person name="Ming Y."/>
            <person name="Chen Y."/>
            <person name="Zheng Y."/>
            <person name="Kuraku S."/>
            <person name="Pignatelli M."/>
            <person name="Herrero J."/>
            <person name="Beal K."/>
            <person name="Nozawa M."/>
            <person name="Li Q."/>
            <person name="Wang J."/>
            <person name="Zhang H."/>
            <person name="Yu L."/>
            <person name="Shigenobu S."/>
            <person name="Wang J."/>
            <person name="Liu J."/>
            <person name="Flicek P."/>
            <person name="Searle S."/>
            <person name="Wang J."/>
            <person name="Kuratani S."/>
            <person name="Yin Y."/>
            <person name="Aken B."/>
            <person name="Zhang G."/>
            <person name="Irie N."/>
        </authorList>
    </citation>
    <scope>NUCLEOTIDE SEQUENCE [LARGE SCALE GENOMIC DNA]</scope>
    <source>
        <strain evidence="14">Daiwa-1</strain>
    </source>
</reference>
<keyword evidence="6 10" id="KW-0106">Calcium</keyword>
<dbReference type="SMART" id="SM01055">
    <property type="entry name" value="Cadherin_pro"/>
    <property type="match status" value="1"/>
</dbReference>
<dbReference type="GO" id="GO:0005912">
    <property type="term" value="C:adherens junction"/>
    <property type="evidence" value="ECO:0007669"/>
    <property type="project" value="TreeGrafter"/>
</dbReference>
<keyword evidence="8" id="KW-0472">Membrane</keyword>
<evidence type="ECO:0000256" key="9">
    <source>
        <dbReference type="ARBA" id="ARBA00023180"/>
    </source>
</evidence>
<evidence type="ECO:0000313" key="13">
    <source>
        <dbReference type="Ensembl" id="ENSPSIP00000018852.1"/>
    </source>
</evidence>
<dbReference type="Gene3D" id="2.60.40.60">
    <property type="entry name" value="Cadherins"/>
    <property type="match status" value="2"/>
</dbReference>
<dbReference type="SMART" id="SM00112">
    <property type="entry name" value="CA"/>
    <property type="match status" value="1"/>
</dbReference>
<name>K7GEZ1_PELSI</name>
<keyword evidence="5" id="KW-0677">Repeat</keyword>
<accession>K7GEZ1</accession>
<keyword evidence="4" id="KW-0732">Signal</keyword>
<comment type="subcellular location">
    <subcellularLocation>
        <location evidence="1">Cell membrane</location>
    </subcellularLocation>
</comment>
<dbReference type="Proteomes" id="UP000007267">
    <property type="component" value="Unassembled WGS sequence"/>
</dbReference>
<evidence type="ECO:0000256" key="2">
    <source>
        <dbReference type="ARBA" id="ARBA00022475"/>
    </source>
</evidence>
<dbReference type="SUPFAM" id="SSF49313">
    <property type="entry name" value="Cadherin-like"/>
    <property type="match status" value="2"/>
</dbReference>
<feature type="domain" description="Cadherin" evidence="12">
    <location>
        <begin position="135"/>
        <end position="217"/>
    </location>
</feature>
<dbReference type="GO" id="GO:0007416">
    <property type="term" value="P:synapse assembly"/>
    <property type="evidence" value="ECO:0007669"/>
    <property type="project" value="TreeGrafter"/>
</dbReference>
<dbReference type="GeneTree" id="ENSGT00940000157175"/>
<keyword evidence="7" id="KW-0130">Cell adhesion</keyword>
<dbReference type="GO" id="GO:0045296">
    <property type="term" value="F:cadherin binding"/>
    <property type="evidence" value="ECO:0007669"/>
    <property type="project" value="TreeGrafter"/>
</dbReference>
<dbReference type="GO" id="GO:0000902">
    <property type="term" value="P:cell morphogenesis"/>
    <property type="evidence" value="ECO:0007669"/>
    <property type="project" value="TreeGrafter"/>
</dbReference>
<dbReference type="GO" id="GO:0016477">
    <property type="term" value="P:cell migration"/>
    <property type="evidence" value="ECO:0007669"/>
    <property type="project" value="TreeGrafter"/>
</dbReference>
<dbReference type="InterPro" id="IPR014868">
    <property type="entry name" value="Cadherin_pro_dom"/>
</dbReference>
<dbReference type="GO" id="GO:0007043">
    <property type="term" value="P:cell-cell junction assembly"/>
    <property type="evidence" value="ECO:0007669"/>
    <property type="project" value="TreeGrafter"/>
</dbReference>
<dbReference type="PRINTS" id="PR00205">
    <property type="entry name" value="CADHERIN"/>
</dbReference>
<keyword evidence="3" id="KW-0479">Metal-binding</keyword>
<sequence length="232" mass="25782">LSAVSFEGCTGRKRTVYLSDDTRFQVHTDGVVSVKRPLQLHGHERSFFIHAWDSARKKHSAKVIVQREGRGHSLHQHPGEDTAGSCPPGRALAPGPHKESHPGHKRQKRDWVIPPINCPENERGPFPKTLVQIKSNKDKETKVFYSITGQGADTPPVGVFIIERETGALKVTQPLDREEISNYTIFSHAVSAKGQPVEEPMEIIITVTDQNDNKPEFTQQVFTGSVEEGAKP</sequence>
<dbReference type="EMBL" id="AGCU01080128">
    <property type="status" value="NOT_ANNOTATED_CDS"/>
    <property type="molecule type" value="Genomic_DNA"/>
</dbReference>
<dbReference type="GO" id="GO:0016339">
    <property type="term" value="P:calcium-dependent cell-cell adhesion via plasma membrane cell adhesion molecules"/>
    <property type="evidence" value="ECO:0007669"/>
    <property type="project" value="TreeGrafter"/>
</dbReference>
<dbReference type="Ensembl" id="ENSPSIT00000018938.1">
    <property type="protein sequence ID" value="ENSPSIP00000018852.1"/>
    <property type="gene ID" value="ENSPSIG00000016752.1"/>
</dbReference>
<organism evidence="13 14">
    <name type="scientific">Pelodiscus sinensis</name>
    <name type="common">Chinese softshell turtle</name>
    <name type="synonym">Trionyx sinensis</name>
    <dbReference type="NCBI Taxonomy" id="13735"/>
    <lineage>
        <taxon>Eukaryota</taxon>
        <taxon>Metazoa</taxon>
        <taxon>Chordata</taxon>
        <taxon>Craniata</taxon>
        <taxon>Vertebrata</taxon>
        <taxon>Euteleostomi</taxon>
        <taxon>Archelosauria</taxon>
        <taxon>Testudinata</taxon>
        <taxon>Testudines</taxon>
        <taxon>Cryptodira</taxon>
        <taxon>Trionychia</taxon>
        <taxon>Trionychidae</taxon>
        <taxon>Pelodiscus</taxon>
    </lineage>
</organism>
<dbReference type="InterPro" id="IPR002126">
    <property type="entry name" value="Cadherin-like_dom"/>
</dbReference>
<dbReference type="GO" id="GO:0008013">
    <property type="term" value="F:beta-catenin binding"/>
    <property type="evidence" value="ECO:0007669"/>
    <property type="project" value="TreeGrafter"/>
</dbReference>
<evidence type="ECO:0000256" key="4">
    <source>
        <dbReference type="ARBA" id="ARBA00022729"/>
    </source>
</evidence>
<evidence type="ECO:0000256" key="10">
    <source>
        <dbReference type="PROSITE-ProRule" id="PRU00043"/>
    </source>
</evidence>
<evidence type="ECO:0000313" key="14">
    <source>
        <dbReference type="Proteomes" id="UP000007267"/>
    </source>
</evidence>
<evidence type="ECO:0000259" key="12">
    <source>
        <dbReference type="PROSITE" id="PS50268"/>
    </source>
</evidence>
<evidence type="ECO:0000256" key="8">
    <source>
        <dbReference type="ARBA" id="ARBA00023136"/>
    </source>
</evidence>
<dbReference type="EMBL" id="AGCU01080131">
    <property type="status" value="NOT_ANNOTATED_CDS"/>
    <property type="molecule type" value="Genomic_DNA"/>
</dbReference>
<dbReference type="PROSITE" id="PS00232">
    <property type="entry name" value="CADHERIN_1"/>
    <property type="match status" value="1"/>
</dbReference>
<evidence type="ECO:0000256" key="7">
    <source>
        <dbReference type="ARBA" id="ARBA00022889"/>
    </source>
</evidence>
<dbReference type="GO" id="GO:0007156">
    <property type="term" value="P:homophilic cell adhesion via plasma membrane adhesion molecules"/>
    <property type="evidence" value="ECO:0007669"/>
    <property type="project" value="InterPro"/>
</dbReference>
<evidence type="ECO:0000256" key="11">
    <source>
        <dbReference type="SAM" id="MobiDB-lite"/>
    </source>
</evidence>
<dbReference type="FunFam" id="2.60.40.60:FF:000191">
    <property type="entry name" value="Cadherin 1"/>
    <property type="match status" value="1"/>
</dbReference>
<protein>
    <recommendedName>
        <fullName evidence="12">Cadherin domain-containing protein</fullName>
    </recommendedName>
</protein>
<dbReference type="AlphaFoldDB" id="K7GEZ1"/>
<dbReference type="GO" id="GO:0034332">
    <property type="term" value="P:adherens junction organization"/>
    <property type="evidence" value="ECO:0007669"/>
    <property type="project" value="TreeGrafter"/>
</dbReference>
<dbReference type="HOGENOM" id="CLU_071849_1_0_1"/>
<reference evidence="13" key="4">
    <citation type="submission" date="2025-09" db="UniProtKB">
        <authorList>
            <consortium name="Ensembl"/>
        </authorList>
    </citation>
    <scope>IDENTIFICATION</scope>
</reference>
<dbReference type="PANTHER" id="PTHR24027:SF319">
    <property type="entry name" value="CADHERIN-1"/>
    <property type="match status" value="1"/>
</dbReference>
<dbReference type="CDD" id="cd00031">
    <property type="entry name" value="CA_like"/>
    <property type="match status" value="1"/>
</dbReference>
<keyword evidence="2" id="KW-1003">Cell membrane</keyword>
<dbReference type="EMBL" id="AGCU01080129">
    <property type="status" value="NOT_ANNOTATED_CDS"/>
    <property type="molecule type" value="Genomic_DNA"/>
</dbReference>
<reference evidence="13" key="3">
    <citation type="submission" date="2025-08" db="UniProtKB">
        <authorList>
            <consortium name="Ensembl"/>
        </authorList>
    </citation>
    <scope>IDENTIFICATION</scope>
</reference>
<dbReference type="InterPro" id="IPR015919">
    <property type="entry name" value="Cadherin-like_sf"/>
</dbReference>
<dbReference type="GO" id="GO:0016600">
    <property type="term" value="C:flotillin complex"/>
    <property type="evidence" value="ECO:0007669"/>
    <property type="project" value="TreeGrafter"/>
</dbReference>